<dbReference type="PANTHER" id="PTHR46270:SF2">
    <property type="entry name" value="TIR DOMAIN-CONTAINING PROTEIN"/>
    <property type="match status" value="1"/>
</dbReference>
<reference evidence="2" key="1">
    <citation type="submission" date="2021-02" db="EMBL/GenBank/DDBJ databases">
        <authorList>
            <person name="Nowell W R."/>
        </authorList>
    </citation>
    <scope>NUCLEOTIDE SEQUENCE</scope>
</reference>
<dbReference type="Gene3D" id="3.90.176.10">
    <property type="entry name" value="Toxin ADP-ribosyltransferase, Chain A, domain 1"/>
    <property type="match status" value="1"/>
</dbReference>
<gene>
    <name evidence="2" type="ORF">GRG538_LOCUS7086</name>
</gene>
<dbReference type="SUPFAM" id="SSF52200">
    <property type="entry name" value="Toll/Interleukin receptor TIR domain"/>
    <property type="match status" value="1"/>
</dbReference>
<protein>
    <recommendedName>
        <fullName evidence="1">TIR domain-containing protein</fullName>
    </recommendedName>
</protein>
<dbReference type="AlphaFoldDB" id="A0A817XIH6"/>
<dbReference type="InterPro" id="IPR035897">
    <property type="entry name" value="Toll_tir_struct_dom_sf"/>
</dbReference>
<dbReference type="EMBL" id="CAJNYT010000741">
    <property type="protein sequence ID" value="CAF3368411.1"/>
    <property type="molecule type" value="Genomic_DNA"/>
</dbReference>
<proteinExistence type="predicted"/>
<organism evidence="2 3">
    <name type="scientific">Rotaria socialis</name>
    <dbReference type="NCBI Taxonomy" id="392032"/>
    <lineage>
        <taxon>Eukaryota</taxon>
        <taxon>Metazoa</taxon>
        <taxon>Spiralia</taxon>
        <taxon>Gnathifera</taxon>
        <taxon>Rotifera</taxon>
        <taxon>Eurotatoria</taxon>
        <taxon>Bdelloidea</taxon>
        <taxon>Philodinida</taxon>
        <taxon>Philodinidae</taxon>
        <taxon>Rotaria</taxon>
    </lineage>
</organism>
<dbReference type="PANTHER" id="PTHR46270">
    <property type="entry name" value="ARMADILLO-TYPE FOLD-RELATED"/>
    <property type="match status" value="1"/>
</dbReference>
<evidence type="ECO:0000259" key="1">
    <source>
        <dbReference type="Pfam" id="PF13676"/>
    </source>
</evidence>
<dbReference type="InterPro" id="IPR000157">
    <property type="entry name" value="TIR_dom"/>
</dbReference>
<evidence type="ECO:0000313" key="2">
    <source>
        <dbReference type="EMBL" id="CAF3368411.1"/>
    </source>
</evidence>
<dbReference type="Proteomes" id="UP000663872">
    <property type="component" value="Unassembled WGS sequence"/>
</dbReference>
<feature type="domain" description="TIR" evidence="1">
    <location>
        <begin position="12"/>
        <end position="93"/>
    </location>
</feature>
<name>A0A817XIH6_9BILA</name>
<dbReference type="GO" id="GO:0007165">
    <property type="term" value="P:signal transduction"/>
    <property type="evidence" value="ECO:0007669"/>
    <property type="project" value="InterPro"/>
</dbReference>
<accession>A0A817XIH6</accession>
<evidence type="ECO:0000313" key="3">
    <source>
        <dbReference type="Proteomes" id="UP000663872"/>
    </source>
</evidence>
<comment type="caution">
    <text evidence="2">The sequence shown here is derived from an EMBL/GenBank/DDBJ whole genome shotgun (WGS) entry which is preliminary data.</text>
</comment>
<sequence length="398" mass="45022">MTVAFFVLYAADSMAEGVENAAVVVCFLSQKYQDSENCKKELQYAGSKHISMIPVYTQRGWKPSEWLGLITAGELWIDFRDINNKKSKESAEKLYQQIQVVQATEGSVVGTIPTTTDAVSISDLTIHDQKLIPSKKPEPISLPTQGSQSGNRDILDYVRETGNLPLAYYDAQLTNTDKTVADVLDDAITGILREGATLDKSSEAEWLTKELLNLRKYGIKENVSKHLKLPYELAEMCIYIYSKSSFLPGLMAQVLNSPQSITSEQANSLGPFSWLLYRALRQLKTTNIPTVYKDLELTDEERKDYVKEEVKFTAFTETYKQRRDSECVGNTLLIIDLNVKSNSFKDQNVCCGADMPGYSNLSMSFHMWPGVKFHFSKYEYDADKQKHIIYLKSSAENY</sequence>
<dbReference type="Gene3D" id="3.40.50.10140">
    <property type="entry name" value="Toll/interleukin-1 receptor homology (TIR) domain"/>
    <property type="match status" value="1"/>
</dbReference>
<dbReference type="Pfam" id="PF13676">
    <property type="entry name" value="TIR_2"/>
    <property type="match status" value="1"/>
</dbReference>